<evidence type="ECO:0000256" key="1">
    <source>
        <dbReference type="SAM" id="MobiDB-lite"/>
    </source>
</evidence>
<name>A0AAD7S3R1_9TELE</name>
<dbReference type="EMBL" id="JAINUG010000129">
    <property type="protein sequence ID" value="KAJ8394161.1"/>
    <property type="molecule type" value="Genomic_DNA"/>
</dbReference>
<reference evidence="2" key="1">
    <citation type="journal article" date="2023" name="Science">
        <title>Genome structures resolve the early diversification of teleost fishes.</title>
        <authorList>
            <person name="Parey E."/>
            <person name="Louis A."/>
            <person name="Montfort J."/>
            <person name="Bouchez O."/>
            <person name="Roques C."/>
            <person name="Iampietro C."/>
            <person name="Lluch J."/>
            <person name="Castinel A."/>
            <person name="Donnadieu C."/>
            <person name="Desvignes T."/>
            <person name="Floi Bucao C."/>
            <person name="Jouanno E."/>
            <person name="Wen M."/>
            <person name="Mejri S."/>
            <person name="Dirks R."/>
            <person name="Jansen H."/>
            <person name="Henkel C."/>
            <person name="Chen W.J."/>
            <person name="Zahm M."/>
            <person name="Cabau C."/>
            <person name="Klopp C."/>
            <person name="Thompson A.W."/>
            <person name="Robinson-Rechavi M."/>
            <person name="Braasch I."/>
            <person name="Lecointre G."/>
            <person name="Bobe J."/>
            <person name="Postlethwait J.H."/>
            <person name="Berthelot C."/>
            <person name="Roest Crollius H."/>
            <person name="Guiguen Y."/>
        </authorList>
    </citation>
    <scope>NUCLEOTIDE SEQUENCE</scope>
    <source>
        <strain evidence="2">NC1722</strain>
    </source>
</reference>
<organism evidence="2 3">
    <name type="scientific">Aldrovandia affinis</name>
    <dbReference type="NCBI Taxonomy" id="143900"/>
    <lineage>
        <taxon>Eukaryota</taxon>
        <taxon>Metazoa</taxon>
        <taxon>Chordata</taxon>
        <taxon>Craniata</taxon>
        <taxon>Vertebrata</taxon>
        <taxon>Euteleostomi</taxon>
        <taxon>Actinopterygii</taxon>
        <taxon>Neopterygii</taxon>
        <taxon>Teleostei</taxon>
        <taxon>Notacanthiformes</taxon>
        <taxon>Halosauridae</taxon>
        <taxon>Aldrovandia</taxon>
    </lineage>
</organism>
<feature type="region of interest" description="Disordered" evidence="1">
    <location>
        <begin position="22"/>
        <end position="41"/>
    </location>
</feature>
<evidence type="ECO:0000313" key="2">
    <source>
        <dbReference type="EMBL" id="KAJ8394161.1"/>
    </source>
</evidence>
<accession>A0AAD7S3R1</accession>
<evidence type="ECO:0000313" key="3">
    <source>
        <dbReference type="Proteomes" id="UP001221898"/>
    </source>
</evidence>
<comment type="caution">
    <text evidence="2">The sequence shown here is derived from an EMBL/GenBank/DDBJ whole genome shotgun (WGS) entry which is preliminary data.</text>
</comment>
<protein>
    <submittedName>
        <fullName evidence="2">Uncharacterized protein</fullName>
    </submittedName>
</protein>
<dbReference type="AlphaFoldDB" id="A0AAD7S3R1"/>
<gene>
    <name evidence="2" type="ORF">AAFF_G00049660</name>
</gene>
<feature type="region of interest" description="Disordered" evidence="1">
    <location>
        <begin position="55"/>
        <end position="78"/>
    </location>
</feature>
<sequence>MLLLTTFPLSVCLRKTQRREKSCGSGCGLFHSDADSRPPREAFSPAFLRELSPTWLGSGSRGVENLAGPEGSKSPDRAEYAVSAARPLISAGPDRSLTATATLLCRCRVGLCALSYEEEVCLKCRQIWG</sequence>
<dbReference type="Proteomes" id="UP001221898">
    <property type="component" value="Unassembled WGS sequence"/>
</dbReference>
<proteinExistence type="predicted"/>
<keyword evidence="3" id="KW-1185">Reference proteome</keyword>